<protein>
    <recommendedName>
        <fullName evidence="7">Sialidase A</fullName>
    </recommendedName>
</protein>
<dbReference type="EMBL" id="JAUPEV010000004">
    <property type="protein sequence ID" value="MDO7252944.1"/>
    <property type="molecule type" value="Genomic_DNA"/>
</dbReference>
<sequence length="326" mass="37183">MDEAIDILKKIGVKEINKTTKISINKIEDILEKRFSNVQRVRVVGFLKILEREYKVDLSSWLKEYDERFFVDIDTQDDGRDLVVEPPVSNLYLDTQKQKDDLIEERKKQIISKKRFYILIVVVVVILGGYLVYKSFSHHSEMADTQDIAQSSQTTQDVDISTQLTPKESQDEAQTSTGAKSDFDSKEDGNVSEINKIQAPSVSPEPKVANKASDLATTSSETLQPSDQNIPEESEILVTPKKSLWVEVIDLDTKEKKQTIIQDSYSIKTGSDSLLISFGHGELTLQNNDERVEYDKAYPLRFLYTPKDGLKQIRYSKYLELSGQEQ</sequence>
<feature type="transmembrane region" description="Helical" evidence="2">
    <location>
        <begin position="116"/>
        <end position="133"/>
    </location>
</feature>
<keyword evidence="2" id="KW-0812">Transmembrane</keyword>
<feature type="region of interest" description="Disordered" evidence="1">
    <location>
        <begin position="164"/>
        <end position="234"/>
    </location>
</feature>
<evidence type="ECO:0008006" key="7">
    <source>
        <dbReference type="Google" id="ProtNLM"/>
    </source>
</evidence>
<feature type="compositionally biased region" description="Polar residues" evidence="1">
    <location>
        <begin position="164"/>
        <end position="179"/>
    </location>
</feature>
<reference evidence="3 5" key="3">
    <citation type="journal article" date="2024" name="Syst. Appl. Microbiol.">
        <title>Helicobacter cappadocius sp. nov., from lizards: The first psychrotrophic Helicobacter species.</title>
        <authorList>
            <person name="Aydin F."/>
            <person name="Tarhane S."/>
            <person name="Karakaya E."/>
            <person name="Abay S."/>
            <person name="Kayman T."/>
            <person name="Guran O."/>
            <person name="Bozkurt E."/>
            <person name="Uzum N."/>
            <person name="Avci A."/>
            <person name="Olgun K."/>
            <person name="Jablonski D."/>
            <person name="Guran C."/>
            <person name="Burcin Saticioglu I."/>
        </authorList>
    </citation>
    <scope>NUCLEOTIDE SEQUENCE [LARGE SCALE GENOMIC DNA]</scope>
    <source>
        <strain evidence="3">Faydin-H75</strain>
        <strain evidence="5">faydin-H76</strain>
    </source>
</reference>
<keyword evidence="2" id="KW-1133">Transmembrane helix</keyword>
<reference evidence="4 6" key="1">
    <citation type="submission" date="2023-07" db="EMBL/GenBank/DDBJ databases">
        <title>Unpublished Manusciprt.</title>
        <authorList>
            <person name="Aydin F."/>
            <person name="Tarhane S."/>
            <person name="Saticioglu I.B."/>
            <person name="Karakaya E."/>
            <person name="Abay S."/>
            <person name="Guran O."/>
            <person name="Bozkurt E."/>
            <person name="Uzum N."/>
            <person name="Olgun K."/>
            <person name="Jablonski D."/>
        </authorList>
    </citation>
    <scope>NUCLEOTIDE SEQUENCE</scope>
    <source>
        <strain evidence="6">faydin-H75</strain>
        <strain evidence="4">Faydin-H76</strain>
    </source>
</reference>
<comment type="caution">
    <text evidence="4">The sequence shown here is derived from an EMBL/GenBank/DDBJ whole genome shotgun (WGS) entry which is preliminary data.</text>
</comment>
<proteinExistence type="predicted"/>
<keyword evidence="6" id="KW-1185">Reference proteome</keyword>
<dbReference type="EMBL" id="JAUYZK010000005">
    <property type="protein sequence ID" value="MDP2539066.1"/>
    <property type="molecule type" value="Genomic_DNA"/>
</dbReference>
<keyword evidence="2" id="KW-0472">Membrane</keyword>
<gene>
    <name evidence="3" type="ORF">Q5I04_03320</name>
    <name evidence="4" type="ORF">Q5I06_04680</name>
</gene>
<dbReference type="Proteomes" id="UP001240777">
    <property type="component" value="Unassembled WGS sequence"/>
</dbReference>
<dbReference type="AlphaFoldDB" id="A0AA90PQM7"/>
<organism evidence="4 5">
    <name type="scientific">Helicobacter cappadocius</name>
    <dbReference type="NCBI Taxonomy" id="3063998"/>
    <lineage>
        <taxon>Bacteria</taxon>
        <taxon>Pseudomonadati</taxon>
        <taxon>Campylobacterota</taxon>
        <taxon>Epsilonproteobacteria</taxon>
        <taxon>Campylobacterales</taxon>
        <taxon>Helicobacteraceae</taxon>
        <taxon>Helicobacter</taxon>
    </lineage>
</organism>
<evidence type="ECO:0000313" key="5">
    <source>
        <dbReference type="Proteomes" id="UP001177258"/>
    </source>
</evidence>
<feature type="compositionally biased region" description="Polar residues" evidence="1">
    <location>
        <begin position="215"/>
        <end position="229"/>
    </location>
</feature>
<accession>A0AA90PQM7</accession>
<name>A0AA90PQM7_9HELI</name>
<evidence type="ECO:0000256" key="2">
    <source>
        <dbReference type="SAM" id="Phobius"/>
    </source>
</evidence>
<feature type="compositionally biased region" description="Polar residues" evidence="1">
    <location>
        <begin position="192"/>
        <end position="201"/>
    </location>
</feature>
<evidence type="ECO:0000313" key="3">
    <source>
        <dbReference type="EMBL" id="MDO7252944.1"/>
    </source>
</evidence>
<evidence type="ECO:0000313" key="4">
    <source>
        <dbReference type="EMBL" id="MDP2539066.1"/>
    </source>
</evidence>
<dbReference type="RefSeq" id="WP_305516790.1">
    <property type="nucleotide sequence ID" value="NZ_JAUPEV010000004.1"/>
</dbReference>
<evidence type="ECO:0000313" key="6">
    <source>
        <dbReference type="Proteomes" id="UP001240777"/>
    </source>
</evidence>
<dbReference type="Proteomes" id="UP001177258">
    <property type="component" value="Unassembled WGS sequence"/>
</dbReference>
<evidence type="ECO:0000256" key="1">
    <source>
        <dbReference type="SAM" id="MobiDB-lite"/>
    </source>
</evidence>
<reference evidence="3" key="2">
    <citation type="submission" date="2023-07" db="EMBL/GenBank/DDBJ databases">
        <authorList>
            <person name="Aydin F."/>
            <person name="Tarhane S."/>
            <person name="Saticioglu I.B."/>
            <person name="Karakaya E."/>
            <person name="Abay S."/>
            <person name="Guran O."/>
            <person name="Bozkurt E."/>
            <person name="Uzum N."/>
            <person name="Olgun K."/>
            <person name="Jablonski D."/>
        </authorList>
    </citation>
    <scope>NUCLEOTIDE SEQUENCE</scope>
    <source>
        <strain evidence="3">Faydin-H75</strain>
    </source>
</reference>